<gene>
    <name evidence="2" type="ORF">OOT00_09910</name>
</gene>
<dbReference type="Proteomes" id="UP001209681">
    <property type="component" value="Unassembled WGS sequence"/>
</dbReference>
<dbReference type="RefSeq" id="WP_265425217.1">
    <property type="nucleotide sequence ID" value="NZ_JAPFPW010000010.1"/>
</dbReference>
<keyword evidence="3" id="KW-1185">Reference proteome</keyword>
<reference evidence="2 3" key="1">
    <citation type="submission" date="2022-11" db="EMBL/GenBank/DDBJ databases">
        <title>Desulfobotulus tamanensis H1 sp. nov. - anaerobic, alkaliphilic, sulphate reducing bacterium isolated from terrestrial mud volcano.</title>
        <authorList>
            <person name="Frolova A."/>
            <person name="Merkel A.Y."/>
            <person name="Slobodkin A.I."/>
        </authorList>
    </citation>
    <scope>NUCLEOTIDE SEQUENCE [LARGE SCALE GENOMIC DNA]</scope>
    <source>
        <strain evidence="2 3">H1</strain>
    </source>
</reference>
<evidence type="ECO:0000313" key="3">
    <source>
        <dbReference type="Proteomes" id="UP001209681"/>
    </source>
</evidence>
<organism evidence="2 3">
    <name type="scientific">Desulfobotulus pelophilus</name>
    <dbReference type="NCBI Taxonomy" id="2823377"/>
    <lineage>
        <taxon>Bacteria</taxon>
        <taxon>Pseudomonadati</taxon>
        <taxon>Thermodesulfobacteriota</taxon>
        <taxon>Desulfobacteria</taxon>
        <taxon>Desulfobacterales</taxon>
        <taxon>Desulfobacteraceae</taxon>
        <taxon>Desulfobotulus</taxon>
    </lineage>
</organism>
<evidence type="ECO:0000256" key="1">
    <source>
        <dbReference type="SAM" id="SignalP"/>
    </source>
</evidence>
<comment type="caution">
    <text evidence="2">The sequence shown here is derived from an EMBL/GenBank/DDBJ whole genome shotgun (WGS) entry which is preliminary data.</text>
</comment>
<keyword evidence="1" id="KW-0732">Signal</keyword>
<proteinExistence type="predicted"/>
<dbReference type="SUPFAM" id="SSF53474">
    <property type="entry name" value="alpha/beta-Hydrolases"/>
    <property type="match status" value="1"/>
</dbReference>
<dbReference type="Gene3D" id="3.40.50.1820">
    <property type="entry name" value="alpha/beta hydrolase"/>
    <property type="match status" value="1"/>
</dbReference>
<dbReference type="Pfam" id="PF02089">
    <property type="entry name" value="Palm_thioest"/>
    <property type="match status" value="1"/>
</dbReference>
<feature type="signal peptide" evidence="1">
    <location>
        <begin position="1"/>
        <end position="22"/>
    </location>
</feature>
<evidence type="ECO:0000313" key="2">
    <source>
        <dbReference type="EMBL" id="MCW7754301.1"/>
    </source>
</evidence>
<sequence length="291" mass="31195">MYGKGFVTIFCLVCMAVPAAHAKYDTRYPLVLAHGMGASARIAGIMDYWGAIPAALEGAGAEVYISAVNGMDSTEAKALDFRNQVMEILVISGAEKVNIIGHSHGALYSRYAISNLGLAPYTASFTSIAGPHQGSAMADMIMNGIPQKYHSLVGGSLDMIYALIMGDSNPDSLANGWAVTTHHMRQVFNPNTPDKEGVYYQSWAAKAKWGAPSVLMQVPWLIMLGLEGANDGLVSVESAKWGKFRGVQEGAWYSPGCDHLNIVGMLLGITPGFHAPQFYKNIAADLKARGY</sequence>
<feature type="chain" id="PRO_5045330171" evidence="1">
    <location>
        <begin position="23"/>
        <end position="291"/>
    </location>
</feature>
<dbReference type="InterPro" id="IPR029058">
    <property type="entry name" value="AB_hydrolase_fold"/>
</dbReference>
<accession>A0ABT3NA08</accession>
<name>A0ABT3NA08_9BACT</name>
<dbReference type="EMBL" id="JAPFPW010000010">
    <property type="protein sequence ID" value="MCW7754301.1"/>
    <property type="molecule type" value="Genomic_DNA"/>
</dbReference>
<protein>
    <submittedName>
        <fullName evidence="2">Triacylglycerol lipase</fullName>
    </submittedName>
</protein>